<dbReference type="Gene3D" id="3.20.20.100">
    <property type="entry name" value="NADP-dependent oxidoreductase domain"/>
    <property type="match status" value="1"/>
</dbReference>
<evidence type="ECO:0000313" key="3">
    <source>
        <dbReference type="Proteomes" id="UP000595095"/>
    </source>
</evidence>
<reference evidence="2 3" key="1">
    <citation type="submission" date="2020-11" db="EMBL/GenBank/DDBJ databases">
        <title>Complete genome sequence for Salinimonas sp. strain G2-b.</title>
        <authorList>
            <person name="Park S.-J."/>
        </authorList>
    </citation>
    <scope>NUCLEOTIDE SEQUENCE [LARGE SCALE GENOMIC DNA]</scope>
    <source>
        <strain evidence="2 3">G2-b</strain>
    </source>
</reference>
<dbReference type="AlphaFoldDB" id="A0A7S9E021"/>
<dbReference type="PANTHER" id="PTHR43312">
    <property type="entry name" value="D-THREO-ALDOSE 1-DEHYDROGENASE"/>
    <property type="match status" value="1"/>
</dbReference>
<dbReference type="PANTHER" id="PTHR43312:SF1">
    <property type="entry name" value="NADP-DEPENDENT OXIDOREDUCTASE DOMAIN-CONTAINING PROTEIN"/>
    <property type="match status" value="1"/>
</dbReference>
<dbReference type="Pfam" id="PF00248">
    <property type="entry name" value="Aldo_ket_red"/>
    <property type="match status" value="1"/>
</dbReference>
<proteinExistence type="predicted"/>
<dbReference type="CDD" id="cd19086">
    <property type="entry name" value="AKR_AKR11C1"/>
    <property type="match status" value="1"/>
</dbReference>
<gene>
    <name evidence="2" type="ORF">IT774_00870</name>
</gene>
<evidence type="ECO:0000313" key="2">
    <source>
        <dbReference type="EMBL" id="QPG07091.1"/>
    </source>
</evidence>
<dbReference type="InterPro" id="IPR036812">
    <property type="entry name" value="NAD(P)_OxRdtase_dom_sf"/>
</dbReference>
<dbReference type="Proteomes" id="UP000595095">
    <property type="component" value="Chromosome"/>
</dbReference>
<accession>A0A7S9E021</accession>
<evidence type="ECO:0000259" key="1">
    <source>
        <dbReference type="Pfam" id="PF00248"/>
    </source>
</evidence>
<sequence length="327" mass="36523">MKTRTLGKSDLPVTPVGLGCWQLGGDFGPITEASAHEVIHSALDEGIRFFDTADVYGAGQSEHFLGEVLSSQWQDAVVATKYGRSKGVFPDGYSFNSMRDSVLRSQDRLQRDQIDLLQLHCIPHAQLKQGHVFDWLEELKLEGQIRYYGASVETLDEAQTCLQYDGLTSLQLIFNMFRQSAADSLLDNALRKQVGVIARVPLASGLLCGKFDKDTEFNASDHRQFNRQGEAFNVGETFAGMEYETGLRLVSELARDFKPKHLKMPEFALRWILDHPAISCVIPGASRPEQVVQNVTAATLPNLDATLHQRLNAFYEQKIKAHIQGQI</sequence>
<feature type="domain" description="NADP-dependent oxidoreductase" evidence="1">
    <location>
        <begin position="16"/>
        <end position="315"/>
    </location>
</feature>
<name>A0A7S9E021_9ALTE</name>
<dbReference type="SUPFAM" id="SSF51430">
    <property type="entry name" value="NAD(P)-linked oxidoreductase"/>
    <property type="match status" value="1"/>
</dbReference>
<protein>
    <submittedName>
        <fullName evidence="2">Aldo/keto reductase</fullName>
    </submittedName>
</protein>
<dbReference type="EMBL" id="CP064795">
    <property type="protein sequence ID" value="QPG07091.1"/>
    <property type="molecule type" value="Genomic_DNA"/>
</dbReference>
<organism evidence="2 3">
    <name type="scientific">Salinimonas marina</name>
    <dbReference type="NCBI Taxonomy" id="2785918"/>
    <lineage>
        <taxon>Bacteria</taxon>
        <taxon>Pseudomonadati</taxon>
        <taxon>Pseudomonadota</taxon>
        <taxon>Gammaproteobacteria</taxon>
        <taxon>Alteromonadales</taxon>
        <taxon>Alteromonadaceae</taxon>
        <taxon>Alteromonas/Salinimonas group</taxon>
        <taxon>Salinimonas</taxon>
    </lineage>
</organism>
<keyword evidence="3" id="KW-1185">Reference proteome</keyword>
<dbReference type="KEGG" id="smaa:IT774_00870"/>
<dbReference type="InterPro" id="IPR023210">
    <property type="entry name" value="NADP_OxRdtase_dom"/>
</dbReference>
<dbReference type="InterPro" id="IPR053135">
    <property type="entry name" value="AKR2_Oxidoreductase"/>
</dbReference>